<feature type="transmembrane region" description="Helical" evidence="7">
    <location>
        <begin position="191"/>
        <end position="210"/>
    </location>
</feature>
<dbReference type="PANTHER" id="PTHR30465">
    <property type="entry name" value="INNER MEMBRANE ABC TRANSPORTER"/>
    <property type="match status" value="1"/>
</dbReference>
<evidence type="ECO:0000256" key="2">
    <source>
        <dbReference type="ARBA" id="ARBA00022448"/>
    </source>
</evidence>
<dbReference type="InterPro" id="IPR000515">
    <property type="entry name" value="MetI-like"/>
</dbReference>
<comment type="caution">
    <text evidence="9">The sequence shown here is derived from an EMBL/GenBank/DDBJ whole genome shotgun (WGS) entry which is preliminary data.</text>
</comment>
<protein>
    <submittedName>
        <fullName evidence="9">ABC transporter permease</fullName>
    </submittedName>
</protein>
<dbReference type="GO" id="GO:0005886">
    <property type="term" value="C:plasma membrane"/>
    <property type="evidence" value="ECO:0007669"/>
    <property type="project" value="UniProtKB-SubCell"/>
</dbReference>
<evidence type="ECO:0000256" key="7">
    <source>
        <dbReference type="RuleBase" id="RU363032"/>
    </source>
</evidence>
<accession>A0A7C4QSL0</accession>
<evidence type="ECO:0000256" key="1">
    <source>
        <dbReference type="ARBA" id="ARBA00004651"/>
    </source>
</evidence>
<evidence type="ECO:0000256" key="6">
    <source>
        <dbReference type="ARBA" id="ARBA00023136"/>
    </source>
</evidence>
<evidence type="ECO:0000259" key="8">
    <source>
        <dbReference type="PROSITE" id="PS50928"/>
    </source>
</evidence>
<organism evidence="9">
    <name type="scientific">Schlesneria paludicola</name>
    <dbReference type="NCBI Taxonomy" id="360056"/>
    <lineage>
        <taxon>Bacteria</taxon>
        <taxon>Pseudomonadati</taxon>
        <taxon>Planctomycetota</taxon>
        <taxon>Planctomycetia</taxon>
        <taxon>Planctomycetales</taxon>
        <taxon>Planctomycetaceae</taxon>
        <taxon>Schlesneria</taxon>
    </lineage>
</organism>
<sequence length="331" mass="37145">MGPTLFGIVVVSFVVIRLAPGDPAAQKFSGSEQALAGIDAERGTEAAEKRFREKYHFDKPLVVQFGYFLRRLVTADMIFFQREQSIWPELWDGLKVTVLLNAVVFVLIYALSIPAGIWSAAFPHSRTDKCLTVALFVLYSLPAFWVAELLRMLVVAEWWTAVGVTPPVLPIMGLKSQDYESLTAWERFVDYVRHILMPVACLTYGGLAYISRQMRAGMLEVIRQDYIRTAEAKGCGKARVILVHALRNSLFPIITLLASLLPFLVGGSVIIEYVFNIRGMGLLSYEAILRREYDFVMTTLLLSAVLTLVGILLSDVLYVLVNPRVTFEAER</sequence>
<dbReference type="PROSITE" id="PS50928">
    <property type="entry name" value="ABC_TM1"/>
    <property type="match status" value="1"/>
</dbReference>
<evidence type="ECO:0000256" key="5">
    <source>
        <dbReference type="ARBA" id="ARBA00022989"/>
    </source>
</evidence>
<proteinExistence type="inferred from homology"/>
<feature type="domain" description="ABC transmembrane type-1" evidence="8">
    <location>
        <begin position="94"/>
        <end position="318"/>
    </location>
</feature>
<dbReference type="SUPFAM" id="SSF161098">
    <property type="entry name" value="MetI-like"/>
    <property type="match status" value="1"/>
</dbReference>
<evidence type="ECO:0000256" key="3">
    <source>
        <dbReference type="ARBA" id="ARBA00022475"/>
    </source>
</evidence>
<gene>
    <name evidence="9" type="ORF">ENS64_18410</name>
</gene>
<evidence type="ECO:0000256" key="4">
    <source>
        <dbReference type="ARBA" id="ARBA00022692"/>
    </source>
</evidence>
<feature type="transmembrane region" description="Helical" evidence="7">
    <location>
        <begin position="249"/>
        <end position="275"/>
    </location>
</feature>
<feature type="transmembrane region" description="Helical" evidence="7">
    <location>
        <begin position="98"/>
        <end position="118"/>
    </location>
</feature>
<keyword evidence="3" id="KW-1003">Cell membrane</keyword>
<evidence type="ECO:0000313" key="9">
    <source>
        <dbReference type="EMBL" id="HGT41225.1"/>
    </source>
</evidence>
<dbReference type="Pfam" id="PF00528">
    <property type="entry name" value="BPD_transp_1"/>
    <property type="match status" value="1"/>
</dbReference>
<dbReference type="InterPro" id="IPR035906">
    <property type="entry name" value="MetI-like_sf"/>
</dbReference>
<keyword evidence="2 7" id="KW-0813">Transport</keyword>
<dbReference type="EMBL" id="DSVQ01000019">
    <property type="protein sequence ID" value="HGT41225.1"/>
    <property type="molecule type" value="Genomic_DNA"/>
</dbReference>
<feature type="transmembrane region" description="Helical" evidence="7">
    <location>
        <begin position="130"/>
        <end position="147"/>
    </location>
</feature>
<reference evidence="9" key="1">
    <citation type="journal article" date="2020" name="mSystems">
        <title>Genome- and Community-Level Interaction Insights into Carbon Utilization and Element Cycling Functions of Hydrothermarchaeota in Hydrothermal Sediment.</title>
        <authorList>
            <person name="Zhou Z."/>
            <person name="Liu Y."/>
            <person name="Xu W."/>
            <person name="Pan J."/>
            <person name="Luo Z.H."/>
            <person name="Li M."/>
        </authorList>
    </citation>
    <scope>NUCLEOTIDE SEQUENCE [LARGE SCALE GENOMIC DNA]</scope>
    <source>
        <strain evidence="9">SpSt-508</strain>
    </source>
</reference>
<name>A0A7C4QSL0_9PLAN</name>
<feature type="transmembrane region" description="Helical" evidence="7">
    <location>
        <begin position="295"/>
        <end position="321"/>
    </location>
</feature>
<dbReference type="PANTHER" id="PTHR30465:SF0">
    <property type="entry name" value="OLIGOPEPTIDE TRANSPORT SYSTEM PERMEASE PROTEIN APPB"/>
    <property type="match status" value="1"/>
</dbReference>
<dbReference type="Gene3D" id="1.10.3720.10">
    <property type="entry name" value="MetI-like"/>
    <property type="match status" value="1"/>
</dbReference>
<keyword evidence="4 7" id="KW-0812">Transmembrane</keyword>
<dbReference type="AlphaFoldDB" id="A0A7C4QSL0"/>
<keyword evidence="6 7" id="KW-0472">Membrane</keyword>
<dbReference type="GO" id="GO:0055085">
    <property type="term" value="P:transmembrane transport"/>
    <property type="evidence" value="ECO:0007669"/>
    <property type="project" value="InterPro"/>
</dbReference>
<comment type="similarity">
    <text evidence="7">Belongs to the binding-protein-dependent transport system permease family.</text>
</comment>
<dbReference type="CDD" id="cd06261">
    <property type="entry name" value="TM_PBP2"/>
    <property type="match status" value="1"/>
</dbReference>
<comment type="subcellular location">
    <subcellularLocation>
        <location evidence="1 7">Cell membrane</location>
        <topology evidence="1 7">Multi-pass membrane protein</topology>
    </subcellularLocation>
</comment>
<keyword evidence="5 7" id="KW-1133">Transmembrane helix</keyword>